<evidence type="ECO:0000313" key="6">
    <source>
        <dbReference type="EMBL" id="TSL10160.1"/>
    </source>
</evidence>
<dbReference type="InterPro" id="IPR012674">
    <property type="entry name" value="Calycin"/>
</dbReference>
<keyword evidence="7" id="KW-1185">Reference proteome</keyword>
<accession>A0A556TXI4</accession>
<comment type="caution">
    <text evidence="6">The sequence shown here is derived from an EMBL/GenBank/DDBJ whole genome shotgun (WGS) entry which is preliminary data.</text>
</comment>
<dbReference type="SUPFAM" id="SSF50814">
    <property type="entry name" value="Lipocalins"/>
    <property type="match status" value="1"/>
</dbReference>
<keyword evidence="3" id="KW-0560">Oxidoreductase</keyword>
<evidence type="ECO:0000256" key="3">
    <source>
        <dbReference type="ARBA" id="ARBA00023002"/>
    </source>
</evidence>
<evidence type="ECO:0000259" key="5">
    <source>
        <dbReference type="PROSITE" id="PS51790"/>
    </source>
</evidence>
<dbReference type="SUPFAM" id="SSF51316">
    <property type="entry name" value="Mss4-like"/>
    <property type="match status" value="1"/>
</dbReference>
<dbReference type="GO" id="GO:0033743">
    <property type="term" value="F:peptide-methionine (R)-S-oxide reductase activity"/>
    <property type="evidence" value="ECO:0007669"/>
    <property type="project" value="InterPro"/>
</dbReference>
<protein>
    <recommendedName>
        <fullName evidence="2">L-methionine (R)-S-oxide reductase</fullName>
        <ecNumber evidence="2">1.8.4.14</ecNumber>
    </recommendedName>
</protein>
<dbReference type="Pfam" id="PF01641">
    <property type="entry name" value="SelR"/>
    <property type="match status" value="1"/>
</dbReference>
<dbReference type="Gene3D" id="2.170.150.20">
    <property type="entry name" value="Peptide methionine sulfoxide reductase"/>
    <property type="match status" value="1"/>
</dbReference>
<dbReference type="InterPro" id="IPR011057">
    <property type="entry name" value="Mss4-like_sf"/>
</dbReference>
<evidence type="ECO:0000256" key="4">
    <source>
        <dbReference type="ARBA" id="ARBA00049261"/>
    </source>
</evidence>
<evidence type="ECO:0000256" key="1">
    <source>
        <dbReference type="ARBA" id="ARBA00007174"/>
    </source>
</evidence>
<organism evidence="6 7">
    <name type="scientific">Bagarius yarrelli</name>
    <name type="common">Goonch</name>
    <name type="synonym">Bagrus yarrelli</name>
    <dbReference type="NCBI Taxonomy" id="175774"/>
    <lineage>
        <taxon>Eukaryota</taxon>
        <taxon>Metazoa</taxon>
        <taxon>Chordata</taxon>
        <taxon>Craniata</taxon>
        <taxon>Vertebrata</taxon>
        <taxon>Euteleostomi</taxon>
        <taxon>Actinopterygii</taxon>
        <taxon>Neopterygii</taxon>
        <taxon>Teleostei</taxon>
        <taxon>Ostariophysi</taxon>
        <taxon>Siluriformes</taxon>
        <taxon>Sisoridae</taxon>
        <taxon>Sisorinae</taxon>
        <taxon>Bagarius</taxon>
    </lineage>
</organism>
<feature type="domain" description="MsrB" evidence="5">
    <location>
        <begin position="49"/>
        <end position="97"/>
    </location>
</feature>
<proteinExistence type="inferred from homology"/>
<dbReference type="EMBL" id="VCAZ01000026">
    <property type="protein sequence ID" value="TSL10160.1"/>
    <property type="molecule type" value="Genomic_DNA"/>
</dbReference>
<dbReference type="OrthoDB" id="9941609at2759"/>
<gene>
    <name evidence="6" type="ORF">Baya_6277</name>
</gene>
<dbReference type="GO" id="GO:0033745">
    <property type="term" value="F:L-methionine-(R)-S-oxide reductase activity"/>
    <property type="evidence" value="ECO:0007669"/>
    <property type="project" value="UniProtKB-EC"/>
</dbReference>
<dbReference type="EC" id="1.8.4.14" evidence="2"/>
<dbReference type="PANTHER" id="PTHR47304">
    <property type="entry name" value="COMPLEMENT COMPONENT C8 GAMMA CHAIN"/>
    <property type="match status" value="1"/>
</dbReference>
<sequence>MARLLVRLSSVLYNGASTQSVLSNSRFVLTRTIGTATDLFSLTRYDECGVDWKKKLTPEQYVVTREKGTEVPFSGIYLNHNDVGMYHCVCCDTPLFSLWGPVNGRRTRYKPKPKPDQNPIEELAPVQNFNINQMSGKWYLLSVASRCKYLLEHGFKVEGTIMTLTAPVSPKEPVTVSTLTKLNYQCWEIKQKYESTKSPGSFLLRGRSPVIAENIVDKFEDMAKKQNLGLDVVFQFPTYGFCQSADTDHTLGKSKTFLSLLYLE</sequence>
<dbReference type="GO" id="GO:0005579">
    <property type="term" value="C:membrane attack complex"/>
    <property type="evidence" value="ECO:0007669"/>
    <property type="project" value="InterPro"/>
</dbReference>
<reference evidence="6 7" key="1">
    <citation type="journal article" date="2019" name="Genome Biol. Evol.">
        <title>Whole-Genome Sequencing of the Giant Devil Catfish, Bagarius yarrelli.</title>
        <authorList>
            <person name="Jiang W."/>
            <person name="Lv Y."/>
            <person name="Cheng L."/>
            <person name="Yang K."/>
            <person name="Chao B."/>
            <person name="Wang X."/>
            <person name="Li Y."/>
            <person name="Pan X."/>
            <person name="You X."/>
            <person name="Zhang Y."/>
            <person name="Yang J."/>
            <person name="Li J."/>
            <person name="Zhang X."/>
            <person name="Liu S."/>
            <person name="Sun C."/>
            <person name="Yang J."/>
            <person name="Shi Q."/>
        </authorList>
    </citation>
    <scope>NUCLEOTIDE SEQUENCE [LARGE SCALE GENOMIC DNA]</scope>
    <source>
        <strain evidence="6">JWS20170419001</strain>
        <tissue evidence="6">Muscle</tissue>
    </source>
</reference>
<dbReference type="Proteomes" id="UP000319801">
    <property type="component" value="Unassembled WGS sequence"/>
</dbReference>
<name>A0A556TXI4_BAGYA</name>
<dbReference type="InterPro" id="IPR002579">
    <property type="entry name" value="Met_Sox_Rdtase_MsrB_dom"/>
</dbReference>
<dbReference type="PROSITE" id="PS51790">
    <property type="entry name" value="MSRB"/>
    <property type="match status" value="1"/>
</dbReference>
<evidence type="ECO:0000256" key="2">
    <source>
        <dbReference type="ARBA" id="ARBA00012498"/>
    </source>
</evidence>
<dbReference type="AlphaFoldDB" id="A0A556TXI4"/>
<evidence type="ECO:0000313" key="7">
    <source>
        <dbReference type="Proteomes" id="UP000319801"/>
    </source>
</evidence>
<dbReference type="GO" id="GO:0006956">
    <property type="term" value="P:complement activation"/>
    <property type="evidence" value="ECO:0007669"/>
    <property type="project" value="InterPro"/>
</dbReference>
<comment type="catalytic activity">
    <reaction evidence="4">
        <text>[thioredoxin]-disulfide + L-methionine + H2O = L-methionine (R)-S-oxide + [thioredoxin]-dithiol</text>
        <dbReference type="Rhea" id="RHEA:21260"/>
        <dbReference type="Rhea" id="RHEA-COMP:10698"/>
        <dbReference type="Rhea" id="RHEA-COMP:10700"/>
        <dbReference type="ChEBI" id="CHEBI:15377"/>
        <dbReference type="ChEBI" id="CHEBI:29950"/>
        <dbReference type="ChEBI" id="CHEBI:50058"/>
        <dbReference type="ChEBI" id="CHEBI:57844"/>
        <dbReference type="ChEBI" id="CHEBI:58773"/>
        <dbReference type="EC" id="1.8.4.14"/>
    </reaction>
</comment>
<comment type="similarity">
    <text evidence="1">Belongs to the MsrB Met sulfoxide reductase family.</text>
</comment>
<dbReference type="InterPro" id="IPR043245">
    <property type="entry name" value="C8G"/>
</dbReference>
<dbReference type="PANTHER" id="PTHR47304:SF1">
    <property type="entry name" value="COMPLEMENT COMPONENT C8 GAMMA CHAIN"/>
    <property type="match status" value="1"/>
</dbReference>
<dbReference type="Gene3D" id="2.40.128.20">
    <property type="match status" value="2"/>
</dbReference>